<feature type="transmembrane region" description="Helical" evidence="2">
    <location>
        <begin position="68"/>
        <end position="87"/>
    </location>
</feature>
<evidence type="ECO:0000256" key="2">
    <source>
        <dbReference type="SAM" id="Phobius"/>
    </source>
</evidence>
<proteinExistence type="predicted"/>
<gene>
    <name evidence="3" type="ORF">HICCMSTLAB_LOCUS3603</name>
</gene>
<dbReference type="OrthoDB" id="7608910at2759"/>
<keyword evidence="2" id="KW-1133">Transmembrane helix</keyword>
<dbReference type="Proteomes" id="UP000786811">
    <property type="component" value="Unassembled WGS sequence"/>
</dbReference>
<evidence type="ECO:0000256" key="1">
    <source>
        <dbReference type="SAM" id="MobiDB-lite"/>
    </source>
</evidence>
<comment type="caution">
    <text evidence="3">The sequence shown here is derived from an EMBL/GenBank/DDBJ whole genome shotgun (WGS) entry which is preliminary data.</text>
</comment>
<accession>A0A8J2H7Z3</accession>
<reference evidence="3" key="1">
    <citation type="submission" date="2021-04" db="EMBL/GenBank/DDBJ databases">
        <authorList>
            <person name="Chebbi M.A.C M."/>
        </authorList>
    </citation>
    <scope>NUCLEOTIDE SEQUENCE</scope>
</reference>
<organism evidence="3 4">
    <name type="scientific">Cotesia congregata</name>
    <name type="common">Parasitoid wasp</name>
    <name type="synonym">Apanteles congregatus</name>
    <dbReference type="NCBI Taxonomy" id="51543"/>
    <lineage>
        <taxon>Eukaryota</taxon>
        <taxon>Metazoa</taxon>
        <taxon>Ecdysozoa</taxon>
        <taxon>Arthropoda</taxon>
        <taxon>Hexapoda</taxon>
        <taxon>Insecta</taxon>
        <taxon>Pterygota</taxon>
        <taxon>Neoptera</taxon>
        <taxon>Endopterygota</taxon>
        <taxon>Hymenoptera</taxon>
        <taxon>Apocrita</taxon>
        <taxon>Ichneumonoidea</taxon>
        <taxon>Braconidae</taxon>
        <taxon>Microgastrinae</taxon>
        <taxon>Cotesia</taxon>
    </lineage>
</organism>
<evidence type="ECO:0000313" key="4">
    <source>
        <dbReference type="Proteomes" id="UP000786811"/>
    </source>
</evidence>
<evidence type="ECO:0000313" key="3">
    <source>
        <dbReference type="EMBL" id="CAG5082590.1"/>
    </source>
</evidence>
<dbReference type="EMBL" id="CAJNRD030001118">
    <property type="protein sequence ID" value="CAG5082590.1"/>
    <property type="molecule type" value="Genomic_DNA"/>
</dbReference>
<dbReference type="AlphaFoldDB" id="A0A8J2H7Z3"/>
<keyword evidence="2" id="KW-0472">Membrane</keyword>
<feature type="non-terminal residue" evidence="3">
    <location>
        <position position="1"/>
    </location>
</feature>
<sequence length="88" mass="9612">GLVAMDSLSESDNKNTEEDTGESDPEERRERMEPIRTSTKNALITTHQNLSDIYPHRVKVSIVGAGKIGVACAIAILMRVTVILIGFT</sequence>
<name>A0A8J2H7Z3_COTCN</name>
<keyword evidence="4" id="KW-1185">Reference proteome</keyword>
<keyword evidence="2" id="KW-0812">Transmembrane</keyword>
<protein>
    <submittedName>
        <fullName evidence="3">Uncharacterized protein</fullName>
    </submittedName>
</protein>
<feature type="region of interest" description="Disordered" evidence="1">
    <location>
        <begin position="1"/>
        <end position="38"/>
    </location>
</feature>